<dbReference type="GO" id="GO:0042391">
    <property type="term" value="P:regulation of membrane potential"/>
    <property type="evidence" value="ECO:0007669"/>
    <property type="project" value="InterPro"/>
</dbReference>
<feature type="transmembrane region" description="Helical" evidence="5">
    <location>
        <begin position="18"/>
        <end position="36"/>
    </location>
</feature>
<gene>
    <name evidence="7" type="ORF">Amon01_000528500</name>
</gene>
<feature type="transmembrane region" description="Helical" evidence="5">
    <location>
        <begin position="167"/>
        <end position="185"/>
    </location>
</feature>
<comment type="caution">
    <text evidence="7">The sequence shown here is derived from an EMBL/GenBank/DDBJ whole genome shotgun (WGS) entry which is preliminary data.</text>
</comment>
<dbReference type="AlphaFoldDB" id="A0A9W6Z285"/>
<name>A0A9W6Z285_AMBMO</name>
<feature type="transmembrane region" description="Helical" evidence="5">
    <location>
        <begin position="99"/>
        <end position="121"/>
    </location>
</feature>
<evidence type="ECO:0000256" key="3">
    <source>
        <dbReference type="ARBA" id="ARBA00022989"/>
    </source>
</evidence>
<evidence type="ECO:0000256" key="2">
    <source>
        <dbReference type="ARBA" id="ARBA00022692"/>
    </source>
</evidence>
<evidence type="ECO:0000313" key="8">
    <source>
        <dbReference type="Proteomes" id="UP001165063"/>
    </source>
</evidence>
<keyword evidence="4 5" id="KW-0472">Membrane</keyword>
<evidence type="ECO:0000313" key="7">
    <source>
        <dbReference type="EMBL" id="GMG39371.1"/>
    </source>
</evidence>
<dbReference type="Proteomes" id="UP001165063">
    <property type="component" value="Unassembled WGS sequence"/>
</dbReference>
<feature type="domain" description="Cation/H+ exchanger transmembrane" evidence="6">
    <location>
        <begin position="13"/>
        <end position="229"/>
    </location>
</feature>
<dbReference type="OrthoDB" id="5327978at2759"/>
<evidence type="ECO:0000256" key="5">
    <source>
        <dbReference type="SAM" id="Phobius"/>
    </source>
</evidence>
<comment type="subcellular location">
    <subcellularLocation>
        <location evidence="1">Membrane</location>
        <topology evidence="1">Multi-pass membrane protein</topology>
    </subcellularLocation>
</comment>
<dbReference type="PANTHER" id="PTHR31382">
    <property type="entry name" value="NA(+)/H(+) ANTIPORTER"/>
    <property type="match status" value="1"/>
</dbReference>
<dbReference type="PANTHER" id="PTHR31382:SF1">
    <property type="entry name" value="SODIUM ION_PROTON EXCHANGER (EUROFUNG)"/>
    <property type="match status" value="1"/>
</dbReference>
<feature type="transmembrane region" description="Helical" evidence="5">
    <location>
        <begin position="133"/>
        <end position="155"/>
    </location>
</feature>
<dbReference type="EMBL" id="BSXU01002865">
    <property type="protein sequence ID" value="GMG39371.1"/>
    <property type="molecule type" value="Genomic_DNA"/>
</dbReference>
<accession>A0A9W6Z285</accession>
<evidence type="ECO:0000256" key="1">
    <source>
        <dbReference type="ARBA" id="ARBA00004141"/>
    </source>
</evidence>
<sequence>MKGVILVKEKNWIDTESYLVFYIALSLICTGVGSMLGCDDLLLSFAAGCAFNWTGDFSNMGLVDSASVMGYDGEDDDQAENSTTVSSFRKVETTDLKEVHVSGIIDLLLNTYYFMYLGSIIPWKKFSLYPGRLVALGFCFVLIARIPIVMMLQPIVPDLRSWKDSLFVGHFGPRGVGSVFCCLLSKSMIKQKAKNFADHQILYDNIWNITTFIVVVSVLVHGFSITAFTFYNTAKKLPVKIERSFSSQFRSESQGRTTIEMETVDPSTKIPNPHAITETIGTPIITDPSSNDFINRAQAVKSRKRIRKFTLDKPLSPDVEMNQLSVPAHAYIYNNRVVLADDEDEIIDEFHIKQEGKVCFVNQNDLVAVIGDSGIVIENGSGDVIKKYTVQTA</sequence>
<protein>
    <submittedName>
        <fullName evidence="7">Unnamed protein product</fullName>
    </submittedName>
</protein>
<evidence type="ECO:0000256" key="4">
    <source>
        <dbReference type="ARBA" id="ARBA00023136"/>
    </source>
</evidence>
<reference evidence="7" key="1">
    <citation type="submission" date="2023-04" db="EMBL/GenBank/DDBJ databases">
        <title>Ambrosiozyma monospora NBRC 1965.</title>
        <authorList>
            <person name="Ichikawa N."/>
            <person name="Sato H."/>
            <person name="Tonouchi N."/>
        </authorList>
    </citation>
    <scope>NUCLEOTIDE SEQUENCE</scope>
    <source>
        <strain evidence="7">NBRC 1965</strain>
    </source>
</reference>
<evidence type="ECO:0000259" key="6">
    <source>
        <dbReference type="Pfam" id="PF00999"/>
    </source>
</evidence>
<dbReference type="Pfam" id="PF00999">
    <property type="entry name" value="Na_H_Exchanger"/>
    <property type="match status" value="1"/>
</dbReference>
<organism evidence="7 8">
    <name type="scientific">Ambrosiozyma monospora</name>
    <name type="common">Yeast</name>
    <name type="synonym">Endomycopsis monosporus</name>
    <dbReference type="NCBI Taxonomy" id="43982"/>
    <lineage>
        <taxon>Eukaryota</taxon>
        <taxon>Fungi</taxon>
        <taxon>Dikarya</taxon>
        <taxon>Ascomycota</taxon>
        <taxon>Saccharomycotina</taxon>
        <taxon>Pichiomycetes</taxon>
        <taxon>Pichiales</taxon>
        <taxon>Pichiaceae</taxon>
        <taxon>Ambrosiozyma</taxon>
    </lineage>
</organism>
<proteinExistence type="predicted"/>
<dbReference type="GO" id="GO:0120029">
    <property type="term" value="P:proton export across plasma membrane"/>
    <property type="evidence" value="ECO:0007669"/>
    <property type="project" value="InterPro"/>
</dbReference>
<keyword evidence="2 5" id="KW-0812">Transmembrane</keyword>
<dbReference type="GO" id="GO:0030007">
    <property type="term" value="P:intracellular potassium ion homeostasis"/>
    <property type="evidence" value="ECO:0007669"/>
    <property type="project" value="TreeGrafter"/>
</dbReference>
<keyword evidence="8" id="KW-1185">Reference proteome</keyword>
<feature type="transmembrane region" description="Helical" evidence="5">
    <location>
        <begin position="206"/>
        <end position="231"/>
    </location>
</feature>
<dbReference type="GO" id="GO:0015385">
    <property type="term" value="F:sodium:proton antiporter activity"/>
    <property type="evidence" value="ECO:0007669"/>
    <property type="project" value="InterPro"/>
</dbReference>
<dbReference type="InterPro" id="IPR006153">
    <property type="entry name" value="Cation/H_exchanger_TM"/>
</dbReference>
<dbReference type="GO" id="GO:0005886">
    <property type="term" value="C:plasma membrane"/>
    <property type="evidence" value="ECO:0007669"/>
    <property type="project" value="InterPro"/>
</dbReference>
<dbReference type="GO" id="GO:0036376">
    <property type="term" value="P:sodium ion export across plasma membrane"/>
    <property type="evidence" value="ECO:0007669"/>
    <property type="project" value="InterPro"/>
</dbReference>
<keyword evidence="3 5" id="KW-1133">Transmembrane helix</keyword>
<dbReference type="InterPro" id="IPR004712">
    <property type="entry name" value="Na+/H+_antiporter_fungi"/>
</dbReference>